<feature type="transmembrane region" description="Helical" evidence="1">
    <location>
        <begin position="201"/>
        <end position="219"/>
    </location>
</feature>
<keyword evidence="1" id="KW-1133">Transmembrane helix</keyword>
<feature type="transmembrane region" description="Helical" evidence="1">
    <location>
        <begin position="317"/>
        <end position="337"/>
    </location>
</feature>
<feature type="transmembrane region" description="Helical" evidence="1">
    <location>
        <begin position="95"/>
        <end position="114"/>
    </location>
</feature>
<reference evidence="2 3" key="1">
    <citation type="submission" date="2019-03" db="EMBL/GenBank/DDBJ databases">
        <title>Genomic Encyclopedia of Type Strains, Phase III (KMG-III): the genomes of soil and plant-associated and newly described type strains.</title>
        <authorList>
            <person name="Whitman W."/>
        </authorList>
    </citation>
    <scope>NUCLEOTIDE SEQUENCE [LARGE SCALE GENOMIC DNA]</scope>
    <source>
        <strain evidence="2 3">VKM Ac-2575</strain>
    </source>
</reference>
<sequence length="1055" mass="112070">MTIAAPVQAEVEPPPVPAPEPANLRTIGGFLAVLLLLWLAMNELSLLSAGFLATDGTSWSFNGMSGPQDGPRIADWNSILTADQLPYWKELLRDYLVLDCLFIATYTIALYRVVAGRPKLWKALFALPALDLLENLVTAVLRSKRCAGLDCVPDGLVHGLTWLTALKWLAIVALVVLGLIKLEDQTLRRMRRALYIQRFSLLAFLPIAAMSIVPGSNVLDQLPDVQRRWLDEGPGLGHAAAAAVVYLVLLMPTIFVLGRLRSDWALRRVRGQGLWPFYDGPGQTNERHYDPKLWLIGPVLLPILALVTWLTGGGTVFLVRLAIFCAIPLVVVGLSRWRRDKPGRHPRPLRDVYPEYPKDVMAAGDAIAVASLSLAGLGMIRAFSAVTALDLVDLVPPPHVRPLIALLVGAVLAVGPWFAAGPVLGKIADWDSASGVRGSIGRFLTPGKNTQQDSGINIVPLVWVRMGLLLISVATFLLLAWKPRQLGDFLGVLAAAILALSVLVTMVGVMVVYAQDRQPPDLFQSGPEWLRTRSTPIITVLVVGLVLTGLAGGKNDIHPVTARGVVPPRPTMQQAFDAWLKQDAGCSVQLTGHPGLSVRPMLMIAAEGGGIRAAYWTAAALGRISAAGNGCGGHSALFSAGASGGALGLSLGRFTTDPAAAVKSITGHQALSAAMISLLTGDLLATGTGLRFDADSPYRDPKRQPLDRAGLMETSWEDVLPGLRTPFLAADAGTAADDGAGAVTGQLVLNSTVVRDGCIALVSQVDLSAGARSANGTPVCGSEGAGAHNYDFFGFYGRHSDDAAKDCVGDLPALSGTMLANRFPYVTPSGTAARCRGLDPAQLVDGGYTDNTGLGTIVDLAPQWNRLVKDHNDQVARGGAGEFVVPMVVYVENGTGPDFSTGRKESLHDSRVPPGTGRVWPSDSFLLPRGAVPLVPEVIVPLITKLVTAKGDGTRSPELLSEVARRLQPDSLCTSSTLCDQLRSQTLLPNNVFVVHQSKQPSLSAPLGWVLSESSQSDLNGDLAMQAEKGCPAPCAAYPTLHDLVDILRPPPPKS</sequence>
<evidence type="ECO:0008006" key="4">
    <source>
        <dbReference type="Google" id="ProtNLM"/>
    </source>
</evidence>
<organism evidence="2 3">
    <name type="scientific">Kribbella voronezhensis</name>
    <dbReference type="NCBI Taxonomy" id="2512212"/>
    <lineage>
        <taxon>Bacteria</taxon>
        <taxon>Bacillati</taxon>
        <taxon>Actinomycetota</taxon>
        <taxon>Actinomycetes</taxon>
        <taxon>Propionibacteriales</taxon>
        <taxon>Kribbellaceae</taxon>
        <taxon>Kribbella</taxon>
    </lineage>
</organism>
<evidence type="ECO:0000313" key="3">
    <source>
        <dbReference type="Proteomes" id="UP000295151"/>
    </source>
</evidence>
<feature type="transmembrane region" description="Helical" evidence="1">
    <location>
        <begin position="535"/>
        <end position="553"/>
    </location>
</feature>
<feature type="transmembrane region" description="Helical" evidence="1">
    <location>
        <begin position="239"/>
        <end position="260"/>
    </location>
</feature>
<keyword evidence="3" id="KW-1185">Reference proteome</keyword>
<dbReference type="AlphaFoldDB" id="A0A4V3FJY2"/>
<feature type="transmembrane region" description="Helical" evidence="1">
    <location>
        <begin position="159"/>
        <end position="180"/>
    </location>
</feature>
<evidence type="ECO:0000256" key="1">
    <source>
        <dbReference type="SAM" id="Phobius"/>
    </source>
</evidence>
<keyword evidence="1" id="KW-0472">Membrane</keyword>
<evidence type="ECO:0000313" key="2">
    <source>
        <dbReference type="EMBL" id="TDU88153.1"/>
    </source>
</evidence>
<feature type="transmembrane region" description="Helical" evidence="1">
    <location>
        <begin position="360"/>
        <end position="383"/>
    </location>
</feature>
<protein>
    <recommendedName>
        <fullName evidence="4">Patatin-like phospholipase</fullName>
    </recommendedName>
</protein>
<dbReference type="Proteomes" id="UP000295151">
    <property type="component" value="Unassembled WGS sequence"/>
</dbReference>
<dbReference type="EMBL" id="SOCE01000001">
    <property type="protein sequence ID" value="TDU88153.1"/>
    <property type="molecule type" value="Genomic_DNA"/>
</dbReference>
<name>A0A4V3FJY2_9ACTN</name>
<feature type="transmembrane region" description="Helical" evidence="1">
    <location>
        <begin position="293"/>
        <end position="311"/>
    </location>
</feature>
<proteinExistence type="predicted"/>
<feature type="transmembrane region" description="Helical" evidence="1">
    <location>
        <begin position="493"/>
        <end position="514"/>
    </location>
</feature>
<feature type="transmembrane region" description="Helical" evidence="1">
    <location>
        <begin position="458"/>
        <end position="481"/>
    </location>
</feature>
<feature type="transmembrane region" description="Helical" evidence="1">
    <location>
        <begin position="22"/>
        <end position="41"/>
    </location>
</feature>
<gene>
    <name evidence="2" type="ORF">EV138_1694</name>
</gene>
<keyword evidence="1" id="KW-0812">Transmembrane</keyword>
<comment type="caution">
    <text evidence="2">The sequence shown here is derived from an EMBL/GenBank/DDBJ whole genome shotgun (WGS) entry which is preliminary data.</text>
</comment>
<dbReference type="RefSeq" id="WP_133977827.1">
    <property type="nucleotide sequence ID" value="NZ_SOCE01000001.1"/>
</dbReference>
<accession>A0A4V3FJY2</accession>
<feature type="transmembrane region" description="Helical" evidence="1">
    <location>
        <begin position="403"/>
        <end position="424"/>
    </location>
</feature>
<dbReference type="OrthoDB" id="581211at2"/>